<dbReference type="EMBL" id="ML976002">
    <property type="protein sequence ID" value="KAF1946551.1"/>
    <property type="molecule type" value="Genomic_DNA"/>
</dbReference>
<keyword evidence="1" id="KW-0698">rRNA processing</keyword>
<keyword evidence="3" id="KW-0378">Hydrolase</keyword>
<dbReference type="SMART" id="SM00479">
    <property type="entry name" value="EXOIII"/>
    <property type="match status" value="1"/>
</dbReference>
<dbReference type="InterPro" id="IPR013520">
    <property type="entry name" value="Ribonucl_H"/>
</dbReference>
<sequence length="191" mass="21335">MNITPNVSTTTVSPHCDILTEKVAIDCEMMQANIGHVLGRVSVVNYESRTIFDTFVCYPEPVDIINTHKEFSGIDWSDIDSQDGAQSFSEVQAQLFELLRGRIVIGHDLQKDLKAISMDLPSLILRHQGIAHGYRQYANPGAHQGPNLKNLTLGVLGRSIKQGRISSLEDAVATMNIYRNAEEDIDREQRK</sequence>
<dbReference type="AlphaFoldDB" id="A0A6A5T1Q2"/>
<keyword evidence="2" id="KW-0540">Nuclease</keyword>
<dbReference type="SUPFAM" id="SSF53098">
    <property type="entry name" value="Ribonuclease H-like"/>
    <property type="match status" value="1"/>
</dbReference>
<dbReference type="InterPro" id="IPR012337">
    <property type="entry name" value="RNaseH-like_sf"/>
</dbReference>
<protein>
    <recommendedName>
        <fullName evidence="6">Exonuclease domain-containing protein</fullName>
    </recommendedName>
</protein>
<dbReference type="PANTHER" id="PTHR12801">
    <property type="entry name" value="RNA EXONUCLEASE REXO1 / RECO3 FAMILY MEMBER-RELATED"/>
    <property type="match status" value="1"/>
</dbReference>
<dbReference type="OrthoDB" id="8191639at2759"/>
<organism evidence="7 8">
    <name type="scientific">Clathrospora elynae</name>
    <dbReference type="NCBI Taxonomy" id="706981"/>
    <lineage>
        <taxon>Eukaryota</taxon>
        <taxon>Fungi</taxon>
        <taxon>Dikarya</taxon>
        <taxon>Ascomycota</taxon>
        <taxon>Pezizomycotina</taxon>
        <taxon>Dothideomycetes</taxon>
        <taxon>Pleosporomycetidae</taxon>
        <taxon>Pleosporales</taxon>
        <taxon>Diademaceae</taxon>
        <taxon>Clathrospora</taxon>
    </lineage>
</organism>
<dbReference type="InterPro" id="IPR047021">
    <property type="entry name" value="REXO1/3/4-like"/>
</dbReference>
<comment type="function">
    <text evidence="5">Exoribonuclease involved in ribosome biosynthesis. Involved in the processing of ITS1, the internal transcribed spacer localized between the 18S and 5.8S rRNAs.</text>
</comment>
<evidence type="ECO:0000256" key="2">
    <source>
        <dbReference type="ARBA" id="ARBA00022722"/>
    </source>
</evidence>
<dbReference type="PANTHER" id="PTHR12801:SF45">
    <property type="entry name" value="RNA EXONUCLEASE 4"/>
    <property type="match status" value="1"/>
</dbReference>
<dbReference type="InterPro" id="IPR036397">
    <property type="entry name" value="RNaseH_sf"/>
</dbReference>
<keyword evidence="4" id="KW-0269">Exonuclease</keyword>
<evidence type="ECO:0000256" key="3">
    <source>
        <dbReference type="ARBA" id="ARBA00022801"/>
    </source>
</evidence>
<feature type="domain" description="Exonuclease" evidence="6">
    <location>
        <begin position="21"/>
        <end position="187"/>
    </location>
</feature>
<gene>
    <name evidence="7" type="ORF">EJ02DRAFT_393470</name>
</gene>
<evidence type="ECO:0000313" key="7">
    <source>
        <dbReference type="EMBL" id="KAF1946551.1"/>
    </source>
</evidence>
<proteinExistence type="predicted"/>
<dbReference type="GO" id="GO:0003676">
    <property type="term" value="F:nucleic acid binding"/>
    <property type="evidence" value="ECO:0007669"/>
    <property type="project" value="InterPro"/>
</dbReference>
<evidence type="ECO:0000256" key="1">
    <source>
        <dbReference type="ARBA" id="ARBA00022552"/>
    </source>
</evidence>
<dbReference type="GO" id="GO:0004527">
    <property type="term" value="F:exonuclease activity"/>
    <property type="evidence" value="ECO:0007669"/>
    <property type="project" value="UniProtKB-KW"/>
</dbReference>
<evidence type="ECO:0000259" key="6">
    <source>
        <dbReference type="SMART" id="SM00479"/>
    </source>
</evidence>
<dbReference type="GO" id="GO:0005634">
    <property type="term" value="C:nucleus"/>
    <property type="evidence" value="ECO:0007669"/>
    <property type="project" value="TreeGrafter"/>
</dbReference>
<evidence type="ECO:0000256" key="5">
    <source>
        <dbReference type="ARBA" id="ARBA00025599"/>
    </source>
</evidence>
<evidence type="ECO:0000256" key="4">
    <source>
        <dbReference type="ARBA" id="ARBA00022839"/>
    </source>
</evidence>
<dbReference type="GO" id="GO:0006364">
    <property type="term" value="P:rRNA processing"/>
    <property type="evidence" value="ECO:0007669"/>
    <property type="project" value="UniProtKB-KW"/>
</dbReference>
<keyword evidence="8" id="KW-1185">Reference proteome</keyword>
<name>A0A6A5T1Q2_9PLEO</name>
<reference evidence="7" key="1">
    <citation type="journal article" date="2020" name="Stud. Mycol.">
        <title>101 Dothideomycetes genomes: a test case for predicting lifestyles and emergence of pathogens.</title>
        <authorList>
            <person name="Haridas S."/>
            <person name="Albert R."/>
            <person name="Binder M."/>
            <person name="Bloem J."/>
            <person name="Labutti K."/>
            <person name="Salamov A."/>
            <person name="Andreopoulos B."/>
            <person name="Baker S."/>
            <person name="Barry K."/>
            <person name="Bills G."/>
            <person name="Bluhm B."/>
            <person name="Cannon C."/>
            <person name="Castanera R."/>
            <person name="Culley D."/>
            <person name="Daum C."/>
            <person name="Ezra D."/>
            <person name="Gonzalez J."/>
            <person name="Henrissat B."/>
            <person name="Kuo A."/>
            <person name="Liang C."/>
            <person name="Lipzen A."/>
            <person name="Lutzoni F."/>
            <person name="Magnuson J."/>
            <person name="Mondo S."/>
            <person name="Nolan M."/>
            <person name="Ohm R."/>
            <person name="Pangilinan J."/>
            <person name="Park H.-J."/>
            <person name="Ramirez L."/>
            <person name="Alfaro M."/>
            <person name="Sun H."/>
            <person name="Tritt A."/>
            <person name="Yoshinaga Y."/>
            <person name="Zwiers L.-H."/>
            <person name="Turgeon B."/>
            <person name="Goodwin S."/>
            <person name="Spatafora J."/>
            <person name="Crous P."/>
            <person name="Grigoriev I."/>
        </authorList>
    </citation>
    <scope>NUCLEOTIDE SEQUENCE</scope>
    <source>
        <strain evidence="7">CBS 161.51</strain>
    </source>
</reference>
<dbReference type="Gene3D" id="3.30.420.10">
    <property type="entry name" value="Ribonuclease H-like superfamily/Ribonuclease H"/>
    <property type="match status" value="1"/>
</dbReference>
<accession>A0A6A5T1Q2</accession>
<dbReference type="Proteomes" id="UP000800038">
    <property type="component" value="Unassembled WGS sequence"/>
</dbReference>
<evidence type="ECO:0000313" key="8">
    <source>
        <dbReference type="Proteomes" id="UP000800038"/>
    </source>
</evidence>